<reference evidence="4 5" key="1">
    <citation type="submission" date="2015-05" db="EMBL/GenBank/DDBJ databases">
        <title>Draft genome sequence of Microvirga vignae strain BR3299, a novel nitrogen fixing bacteria isolated from Brazil semi-aired region.</title>
        <authorList>
            <person name="Zilli J.E."/>
            <person name="Passos S.R."/>
            <person name="Leite J."/>
            <person name="Baldani J.I."/>
            <person name="Xavier G.R."/>
            <person name="Rumjaneck N.G."/>
            <person name="Simoes-Araujo J.L."/>
        </authorList>
    </citation>
    <scope>NUCLEOTIDE SEQUENCE [LARGE SCALE GENOMIC DNA]</scope>
    <source>
        <strain evidence="4 5">BR3299</strain>
    </source>
</reference>
<proteinExistence type="predicted"/>
<evidence type="ECO:0000256" key="2">
    <source>
        <dbReference type="PROSITE-ProRule" id="PRU00703"/>
    </source>
</evidence>
<evidence type="ECO:0000256" key="1">
    <source>
        <dbReference type="ARBA" id="ARBA00023122"/>
    </source>
</evidence>
<keyword evidence="5" id="KW-1185">Reference proteome</keyword>
<dbReference type="Pfam" id="PF00571">
    <property type="entry name" value="CBS"/>
    <property type="match status" value="2"/>
</dbReference>
<dbReference type="EMBL" id="LCYG01000083">
    <property type="protein sequence ID" value="KLK90500.1"/>
    <property type="molecule type" value="Genomic_DNA"/>
</dbReference>
<feature type="domain" description="CBS" evidence="3">
    <location>
        <begin position="7"/>
        <end position="65"/>
    </location>
</feature>
<dbReference type="InterPro" id="IPR046342">
    <property type="entry name" value="CBS_dom_sf"/>
</dbReference>
<dbReference type="PANTHER" id="PTHR43080:SF2">
    <property type="entry name" value="CBS DOMAIN-CONTAINING PROTEIN"/>
    <property type="match status" value="1"/>
</dbReference>
<evidence type="ECO:0000313" key="4">
    <source>
        <dbReference type="EMBL" id="KLK90500.1"/>
    </source>
</evidence>
<dbReference type="InterPro" id="IPR051257">
    <property type="entry name" value="Diverse_CBS-Domain"/>
</dbReference>
<protein>
    <submittedName>
        <fullName evidence="4">Inosine-5-monophosphate dehydrogenase</fullName>
    </submittedName>
</protein>
<accession>A0A0H1R5I9</accession>
<dbReference type="AlphaFoldDB" id="A0A0H1R5I9"/>
<dbReference type="Gene3D" id="3.10.580.10">
    <property type="entry name" value="CBS-domain"/>
    <property type="match status" value="1"/>
</dbReference>
<dbReference type="PANTHER" id="PTHR43080">
    <property type="entry name" value="CBS DOMAIN-CONTAINING PROTEIN CBSX3, MITOCHONDRIAL"/>
    <property type="match status" value="1"/>
</dbReference>
<evidence type="ECO:0000259" key="3">
    <source>
        <dbReference type="PROSITE" id="PS51371"/>
    </source>
</evidence>
<dbReference type="SMART" id="SM00116">
    <property type="entry name" value="CBS"/>
    <property type="match status" value="2"/>
</dbReference>
<comment type="caution">
    <text evidence="4">The sequence shown here is derived from an EMBL/GenBank/DDBJ whole genome shotgun (WGS) entry which is preliminary data.</text>
</comment>
<sequence>MKVSELMTRDVRLIEPTQTIREAARLMADLDAGILPVRDGDRLVGMITDRDIAIRAVAQGRGPDTPIREAMTDEVLYCFEDDDTDAVERNMADIKVRRLPVLNRDKRLVGIISLGDLAMKDKAAKVGAAMAGISQPGGQHSQSGALHS</sequence>
<dbReference type="InterPro" id="IPR000644">
    <property type="entry name" value="CBS_dom"/>
</dbReference>
<dbReference type="RefSeq" id="WP_047191829.1">
    <property type="nucleotide sequence ID" value="NZ_LCYG01000083.1"/>
</dbReference>
<dbReference type="OrthoDB" id="9802114at2"/>
<dbReference type="PATRIC" id="fig|1225564.3.peg.6662"/>
<gene>
    <name evidence="4" type="ORF">AA309_25505</name>
</gene>
<evidence type="ECO:0000313" key="5">
    <source>
        <dbReference type="Proteomes" id="UP000035489"/>
    </source>
</evidence>
<organism evidence="4 5">
    <name type="scientific">Microvirga vignae</name>
    <dbReference type="NCBI Taxonomy" id="1225564"/>
    <lineage>
        <taxon>Bacteria</taxon>
        <taxon>Pseudomonadati</taxon>
        <taxon>Pseudomonadota</taxon>
        <taxon>Alphaproteobacteria</taxon>
        <taxon>Hyphomicrobiales</taxon>
        <taxon>Methylobacteriaceae</taxon>
        <taxon>Microvirga</taxon>
    </lineage>
</organism>
<keyword evidence="1 2" id="KW-0129">CBS domain</keyword>
<dbReference type="CDD" id="cd04622">
    <property type="entry name" value="CBS_pair_HRP1_like"/>
    <property type="match status" value="1"/>
</dbReference>
<dbReference type="SUPFAM" id="SSF54631">
    <property type="entry name" value="CBS-domain pair"/>
    <property type="match status" value="1"/>
</dbReference>
<dbReference type="STRING" id="1225564.AA309_25505"/>
<dbReference type="Proteomes" id="UP000035489">
    <property type="component" value="Unassembled WGS sequence"/>
</dbReference>
<feature type="domain" description="CBS" evidence="3">
    <location>
        <begin position="71"/>
        <end position="130"/>
    </location>
</feature>
<name>A0A0H1R5I9_9HYPH</name>
<dbReference type="PROSITE" id="PS51371">
    <property type="entry name" value="CBS"/>
    <property type="match status" value="2"/>
</dbReference>